<accession>A0ABU7SBX9</accession>
<gene>
    <name evidence="3" type="ORF">V1634_11475</name>
</gene>
<evidence type="ECO:0000313" key="4">
    <source>
        <dbReference type="Proteomes" id="UP001339911"/>
    </source>
</evidence>
<dbReference type="RefSeq" id="WP_331207742.1">
    <property type="nucleotide sequence ID" value="NZ_JAZGQL010000007.1"/>
</dbReference>
<keyword evidence="2" id="KW-0812">Transmembrane</keyword>
<protein>
    <recommendedName>
        <fullName evidence="5">Ig-like domain-containing protein</fullName>
    </recommendedName>
</protein>
<keyword evidence="4" id="KW-1185">Reference proteome</keyword>
<dbReference type="EMBL" id="JAZGQL010000007">
    <property type="protein sequence ID" value="MEE6307444.1"/>
    <property type="molecule type" value="Genomic_DNA"/>
</dbReference>
<feature type="compositionally biased region" description="Pro residues" evidence="1">
    <location>
        <begin position="54"/>
        <end position="66"/>
    </location>
</feature>
<keyword evidence="2" id="KW-0472">Membrane</keyword>
<dbReference type="Proteomes" id="UP001339911">
    <property type="component" value="Unassembled WGS sequence"/>
</dbReference>
<feature type="region of interest" description="Disordered" evidence="1">
    <location>
        <begin position="1"/>
        <end position="66"/>
    </location>
</feature>
<organism evidence="3 4">
    <name type="scientific">Plantactinospora veratri</name>
    <dbReference type="NCBI Taxonomy" id="1436122"/>
    <lineage>
        <taxon>Bacteria</taxon>
        <taxon>Bacillati</taxon>
        <taxon>Actinomycetota</taxon>
        <taxon>Actinomycetes</taxon>
        <taxon>Micromonosporales</taxon>
        <taxon>Micromonosporaceae</taxon>
        <taxon>Plantactinospora</taxon>
    </lineage>
</organism>
<feature type="transmembrane region" description="Helical" evidence="2">
    <location>
        <begin position="75"/>
        <end position="100"/>
    </location>
</feature>
<comment type="caution">
    <text evidence="3">The sequence shown here is derived from an EMBL/GenBank/DDBJ whole genome shotgun (WGS) entry which is preliminary data.</text>
</comment>
<name>A0ABU7SBX9_9ACTN</name>
<feature type="compositionally biased region" description="Pro residues" evidence="1">
    <location>
        <begin position="1"/>
        <end position="13"/>
    </location>
</feature>
<evidence type="ECO:0000313" key="3">
    <source>
        <dbReference type="EMBL" id="MEE6307444.1"/>
    </source>
</evidence>
<proteinExistence type="predicted"/>
<evidence type="ECO:0000256" key="1">
    <source>
        <dbReference type="SAM" id="MobiDB-lite"/>
    </source>
</evidence>
<evidence type="ECO:0008006" key="5">
    <source>
        <dbReference type="Google" id="ProtNLM"/>
    </source>
</evidence>
<reference evidence="3 4" key="1">
    <citation type="submission" date="2024-01" db="EMBL/GenBank/DDBJ databases">
        <title>Genome insights into Plantactinospora veratri sp. nov.</title>
        <authorList>
            <person name="Wang L."/>
        </authorList>
    </citation>
    <scope>NUCLEOTIDE SEQUENCE [LARGE SCALE GENOMIC DNA]</scope>
    <source>
        <strain evidence="3 4">NEAU-FHS4</strain>
    </source>
</reference>
<feature type="compositionally biased region" description="Low complexity" evidence="1">
    <location>
        <begin position="14"/>
        <end position="42"/>
    </location>
</feature>
<sequence length="216" mass="22306">MSGPPMSGPPMSGPPGSAVPGHGPFGHGQPIPGQPGPGSQHPEQVGPGSAVPGHPAPPGYPVPGPAAPTRKRRGLVIASIALAVTLLLCLLGGVTAFLVLRGAERGEGATDPVVAVDEFLTAVYSERDADRASSLVCSAARDGEKIAAKIEEVAEAAGRYDTARFRWATPKVDEQTGGRALVSTKLTMTTGDERSVDQQLTFVVVRETGWWVCDVI</sequence>
<keyword evidence="2" id="KW-1133">Transmembrane helix</keyword>
<evidence type="ECO:0000256" key="2">
    <source>
        <dbReference type="SAM" id="Phobius"/>
    </source>
</evidence>